<dbReference type="PANTHER" id="PTHR37391">
    <property type="entry name" value="E3 UBIQUITIN-PROTEIN LIGASE"/>
    <property type="match status" value="1"/>
</dbReference>
<dbReference type="PANTHER" id="PTHR37391:SF5">
    <property type="entry name" value="TETRATRICOPEPTIDE-LIKE HELICAL"/>
    <property type="match status" value="1"/>
</dbReference>
<evidence type="ECO:0000313" key="3">
    <source>
        <dbReference type="Proteomes" id="UP000568380"/>
    </source>
</evidence>
<evidence type="ECO:0000259" key="1">
    <source>
        <dbReference type="Pfam" id="PF20680"/>
    </source>
</evidence>
<evidence type="ECO:0000313" key="2">
    <source>
        <dbReference type="EMBL" id="MBB5078613.1"/>
    </source>
</evidence>
<protein>
    <recommendedName>
        <fullName evidence="1">DUF6817 domain-containing protein</fullName>
    </recommendedName>
</protein>
<dbReference type="EMBL" id="JACHIN010000005">
    <property type="protein sequence ID" value="MBB5078613.1"/>
    <property type="molecule type" value="Genomic_DNA"/>
</dbReference>
<sequence length="171" mass="18934">MVTPLDLLIDLGAGDVEHPGGTLLAHLLRVEARLGEWGADQAVRRAGLCHAVYGTDGFGTALLELSERAVVRRVIGTQAEELVYFYASCDRGALTADRFRDRFTGTLHRPRPDLLRSFMEITAANELDVAEHSAEIRRRHGAALSEFFDDHRALLSEEAARTCHAFHWTGP</sequence>
<dbReference type="AlphaFoldDB" id="A0A7W8A324"/>
<accession>A0A7W8A324</accession>
<dbReference type="RefSeq" id="WP_184963507.1">
    <property type="nucleotide sequence ID" value="NZ_JACHIN010000005.1"/>
</dbReference>
<comment type="caution">
    <text evidence="2">The sequence shown here is derived from an EMBL/GenBank/DDBJ whole genome shotgun (WGS) entry which is preliminary data.</text>
</comment>
<dbReference type="InterPro" id="IPR049202">
    <property type="entry name" value="DUF6817"/>
</dbReference>
<gene>
    <name evidence="2" type="ORF">HNR40_004099</name>
</gene>
<organism evidence="2 3">
    <name type="scientific">Nonomuraea endophytica</name>
    <dbReference type="NCBI Taxonomy" id="714136"/>
    <lineage>
        <taxon>Bacteria</taxon>
        <taxon>Bacillati</taxon>
        <taxon>Actinomycetota</taxon>
        <taxon>Actinomycetes</taxon>
        <taxon>Streptosporangiales</taxon>
        <taxon>Streptosporangiaceae</taxon>
        <taxon>Nonomuraea</taxon>
    </lineage>
</organism>
<name>A0A7W8A324_9ACTN</name>
<reference evidence="2 3" key="1">
    <citation type="submission" date="2020-08" db="EMBL/GenBank/DDBJ databases">
        <title>Genomic Encyclopedia of Type Strains, Phase IV (KMG-IV): sequencing the most valuable type-strain genomes for metagenomic binning, comparative biology and taxonomic classification.</title>
        <authorList>
            <person name="Goeker M."/>
        </authorList>
    </citation>
    <scope>NUCLEOTIDE SEQUENCE [LARGE SCALE GENOMIC DNA]</scope>
    <source>
        <strain evidence="2 3">DSM 45385</strain>
    </source>
</reference>
<feature type="domain" description="DUF6817" evidence="1">
    <location>
        <begin position="8"/>
        <end position="91"/>
    </location>
</feature>
<dbReference type="Proteomes" id="UP000568380">
    <property type="component" value="Unassembled WGS sequence"/>
</dbReference>
<proteinExistence type="predicted"/>
<keyword evidence="3" id="KW-1185">Reference proteome</keyword>
<dbReference type="Pfam" id="PF20680">
    <property type="entry name" value="DUF6817"/>
    <property type="match status" value="1"/>
</dbReference>